<evidence type="ECO:0000256" key="4">
    <source>
        <dbReference type="PROSITE-ProRule" id="PRU00134"/>
    </source>
</evidence>
<keyword evidence="7" id="KW-1185">Reference proteome</keyword>
<dbReference type="InterPro" id="IPR002893">
    <property type="entry name" value="Znf_MYND"/>
</dbReference>
<proteinExistence type="predicted"/>
<evidence type="ECO:0000256" key="1">
    <source>
        <dbReference type="ARBA" id="ARBA00022723"/>
    </source>
</evidence>
<dbReference type="Gene3D" id="6.10.140.2220">
    <property type="match status" value="1"/>
</dbReference>
<dbReference type="InterPro" id="IPR003615">
    <property type="entry name" value="HNH_nuc"/>
</dbReference>
<evidence type="ECO:0000256" key="3">
    <source>
        <dbReference type="ARBA" id="ARBA00022833"/>
    </source>
</evidence>
<protein>
    <recommendedName>
        <fullName evidence="5">MYND-type domain-containing protein</fullName>
    </recommendedName>
</protein>
<dbReference type="Proteomes" id="UP001177744">
    <property type="component" value="Unassembled WGS sequence"/>
</dbReference>
<dbReference type="Pfam" id="PF01753">
    <property type="entry name" value="zf-MYND"/>
    <property type="match status" value="1"/>
</dbReference>
<dbReference type="GO" id="GO:0008270">
    <property type="term" value="F:zinc ion binding"/>
    <property type="evidence" value="ECO:0007669"/>
    <property type="project" value="UniProtKB-KW"/>
</dbReference>
<dbReference type="GO" id="GO:0016020">
    <property type="term" value="C:membrane"/>
    <property type="evidence" value="ECO:0007669"/>
    <property type="project" value="TreeGrafter"/>
</dbReference>
<accession>A0AA40HMP5</accession>
<dbReference type="PANTHER" id="PTHR46831">
    <property type="entry name" value="ZINC FINGER MYND DOMAIN-CONTAINING PROTEIN 19"/>
    <property type="match status" value="1"/>
</dbReference>
<dbReference type="AlphaFoldDB" id="A0AA40HMP5"/>
<dbReference type="SUPFAM" id="SSF144232">
    <property type="entry name" value="HIT/MYND zinc finger-like"/>
    <property type="match status" value="1"/>
</dbReference>
<dbReference type="InterPro" id="IPR032978">
    <property type="entry name" value="ZMYND19"/>
</dbReference>
<dbReference type="GO" id="GO:0045202">
    <property type="term" value="C:synapse"/>
    <property type="evidence" value="ECO:0007669"/>
    <property type="project" value="TreeGrafter"/>
</dbReference>
<dbReference type="SUPFAM" id="SSF54060">
    <property type="entry name" value="His-Me finger endonucleases"/>
    <property type="match status" value="1"/>
</dbReference>
<reference evidence="6" key="1">
    <citation type="submission" date="2023-06" db="EMBL/GenBank/DDBJ databases">
        <title>Reference genome for the Northern bat (Eptesicus nilssonii), a most northern bat species.</title>
        <authorList>
            <person name="Laine V.N."/>
            <person name="Pulliainen A.T."/>
            <person name="Lilley T.M."/>
        </authorList>
    </citation>
    <scope>NUCLEOTIDE SEQUENCE</scope>
    <source>
        <strain evidence="6">BLF_Eptnil</strain>
        <tissue evidence="6">Kidney</tissue>
    </source>
</reference>
<name>A0AA40HMP5_CNENI</name>
<gene>
    <name evidence="6" type="ORF">QTO34_004966</name>
</gene>
<keyword evidence="2 4" id="KW-0863">Zinc-finger</keyword>
<dbReference type="Pfam" id="PF13392">
    <property type="entry name" value="HNH_3"/>
    <property type="match status" value="1"/>
</dbReference>
<dbReference type="EMBL" id="JAULJE010000015">
    <property type="protein sequence ID" value="KAK1333968.1"/>
    <property type="molecule type" value="Genomic_DNA"/>
</dbReference>
<dbReference type="GO" id="GO:0005737">
    <property type="term" value="C:cytoplasm"/>
    <property type="evidence" value="ECO:0007669"/>
    <property type="project" value="TreeGrafter"/>
</dbReference>
<evidence type="ECO:0000259" key="5">
    <source>
        <dbReference type="PROSITE" id="PS50865"/>
    </source>
</evidence>
<organism evidence="6 7">
    <name type="scientific">Cnephaeus nilssonii</name>
    <name type="common">Northern bat</name>
    <name type="synonym">Eptesicus nilssonii</name>
    <dbReference type="NCBI Taxonomy" id="3371016"/>
    <lineage>
        <taxon>Eukaryota</taxon>
        <taxon>Metazoa</taxon>
        <taxon>Chordata</taxon>
        <taxon>Craniata</taxon>
        <taxon>Vertebrata</taxon>
        <taxon>Euteleostomi</taxon>
        <taxon>Mammalia</taxon>
        <taxon>Eutheria</taxon>
        <taxon>Laurasiatheria</taxon>
        <taxon>Chiroptera</taxon>
        <taxon>Yangochiroptera</taxon>
        <taxon>Vespertilionidae</taxon>
        <taxon>Cnephaeus</taxon>
    </lineage>
</organism>
<dbReference type="PANTHER" id="PTHR46831:SF1">
    <property type="entry name" value="ZINC FINGER MYND DOMAIN-CONTAINING PROTEIN 19"/>
    <property type="match status" value="1"/>
</dbReference>
<feature type="domain" description="MYND-type" evidence="5">
    <location>
        <begin position="209"/>
        <end position="246"/>
    </location>
</feature>
<keyword evidence="3" id="KW-0862">Zinc</keyword>
<dbReference type="InterPro" id="IPR044925">
    <property type="entry name" value="His-Me_finger_sf"/>
</dbReference>
<comment type="caution">
    <text evidence="6">The sequence shown here is derived from an EMBL/GenBank/DDBJ whole genome shotgun (WGS) entry which is preliminary data.</text>
</comment>
<evidence type="ECO:0000313" key="7">
    <source>
        <dbReference type="Proteomes" id="UP001177744"/>
    </source>
</evidence>
<evidence type="ECO:0000313" key="6">
    <source>
        <dbReference type="EMBL" id="KAK1333968.1"/>
    </source>
</evidence>
<keyword evidence="1" id="KW-0479">Metal-binding</keyword>
<dbReference type="PROSITE" id="PS50865">
    <property type="entry name" value="ZF_MYND_2"/>
    <property type="match status" value="1"/>
</dbReference>
<evidence type="ECO:0000256" key="2">
    <source>
        <dbReference type="ARBA" id="ARBA00022771"/>
    </source>
</evidence>
<sequence>MTDFKLGIVRLGRVAGKTKYTLIDEQDIPLVEGYSFEARMEVDADGNGAKIFAYAFDKNRGRGSGRLLHELLWERHEGGIAPGFQVVHLNAVTVDNRLDNLQLVPWGWRPKAEETSSKQREQSLYWLAIQQLPTDPIEEQFPALSATRYYNANGDVVEEEESSCTYYECHYPPCTMIEKQVWPLRSRPLGPLGPLQPWGRVLRRTERSPALCFQLREFNICGRCQVARYCGSQCQQKDWPAHKKHCREKRRPFQHELEPER</sequence>